<dbReference type="EMBL" id="BKAU01000002">
    <property type="protein sequence ID" value="GEP96624.1"/>
    <property type="molecule type" value="Genomic_DNA"/>
</dbReference>
<evidence type="ECO:0000256" key="6">
    <source>
        <dbReference type="SAM" id="Phobius"/>
    </source>
</evidence>
<keyword evidence="9" id="KW-1185">Reference proteome</keyword>
<keyword evidence="4 6" id="KW-1133">Transmembrane helix</keyword>
<dbReference type="InterPro" id="IPR010432">
    <property type="entry name" value="RDD"/>
</dbReference>
<keyword evidence="5 6" id="KW-0472">Membrane</keyword>
<dbReference type="GO" id="GO:0005886">
    <property type="term" value="C:plasma membrane"/>
    <property type="evidence" value="ECO:0007669"/>
    <property type="project" value="UniProtKB-SubCell"/>
</dbReference>
<dbReference type="RefSeq" id="WP_146862983.1">
    <property type="nucleotide sequence ID" value="NZ_BKAU01000002.1"/>
</dbReference>
<sequence>MQETTVSYPVLLKRVQSAFIDLLVIVSMMFLASLLLERLGEETPDEINIILFIVIWALYEPVCTAFGCTAGNLLTGIRVRSHMDVHRRIPFWKAFVRYLLKVNLGWLSFVTIHFNSQRRAIHDLGAGSVMIEKL</sequence>
<name>A0A512RLN7_9BACT</name>
<keyword evidence="2" id="KW-1003">Cell membrane</keyword>
<dbReference type="AlphaFoldDB" id="A0A512RLN7"/>
<dbReference type="InterPro" id="IPR051791">
    <property type="entry name" value="Pra-immunoreactive"/>
</dbReference>
<gene>
    <name evidence="8" type="ORF">CCY01nite_28840</name>
</gene>
<evidence type="ECO:0000256" key="2">
    <source>
        <dbReference type="ARBA" id="ARBA00022475"/>
    </source>
</evidence>
<evidence type="ECO:0000256" key="3">
    <source>
        <dbReference type="ARBA" id="ARBA00022692"/>
    </source>
</evidence>
<accession>A0A512RLN7</accession>
<comment type="subcellular location">
    <subcellularLocation>
        <location evidence="1">Cell membrane</location>
        <topology evidence="1">Multi-pass membrane protein</topology>
    </subcellularLocation>
</comment>
<feature type="transmembrane region" description="Helical" evidence="6">
    <location>
        <begin position="48"/>
        <end position="74"/>
    </location>
</feature>
<dbReference type="Pfam" id="PF06271">
    <property type="entry name" value="RDD"/>
    <property type="match status" value="1"/>
</dbReference>
<dbReference type="Proteomes" id="UP000321436">
    <property type="component" value="Unassembled WGS sequence"/>
</dbReference>
<proteinExistence type="predicted"/>
<organism evidence="8 9">
    <name type="scientific">Chitinophaga cymbidii</name>
    <dbReference type="NCBI Taxonomy" id="1096750"/>
    <lineage>
        <taxon>Bacteria</taxon>
        <taxon>Pseudomonadati</taxon>
        <taxon>Bacteroidota</taxon>
        <taxon>Chitinophagia</taxon>
        <taxon>Chitinophagales</taxon>
        <taxon>Chitinophagaceae</taxon>
        <taxon>Chitinophaga</taxon>
    </lineage>
</organism>
<dbReference type="OrthoDB" id="982116at2"/>
<evidence type="ECO:0000259" key="7">
    <source>
        <dbReference type="Pfam" id="PF06271"/>
    </source>
</evidence>
<dbReference type="PANTHER" id="PTHR36115">
    <property type="entry name" value="PROLINE-RICH ANTIGEN HOMOLOG-RELATED"/>
    <property type="match status" value="1"/>
</dbReference>
<reference evidence="8 9" key="1">
    <citation type="submission" date="2019-07" db="EMBL/GenBank/DDBJ databases">
        <title>Whole genome shotgun sequence of Chitinophaga cymbidii NBRC 109752.</title>
        <authorList>
            <person name="Hosoyama A."/>
            <person name="Uohara A."/>
            <person name="Ohji S."/>
            <person name="Ichikawa N."/>
        </authorList>
    </citation>
    <scope>NUCLEOTIDE SEQUENCE [LARGE SCALE GENOMIC DNA]</scope>
    <source>
        <strain evidence="8 9">NBRC 109752</strain>
    </source>
</reference>
<evidence type="ECO:0000313" key="8">
    <source>
        <dbReference type="EMBL" id="GEP96624.1"/>
    </source>
</evidence>
<evidence type="ECO:0000256" key="1">
    <source>
        <dbReference type="ARBA" id="ARBA00004651"/>
    </source>
</evidence>
<protein>
    <recommendedName>
        <fullName evidence="7">RDD domain-containing protein</fullName>
    </recommendedName>
</protein>
<evidence type="ECO:0000256" key="4">
    <source>
        <dbReference type="ARBA" id="ARBA00022989"/>
    </source>
</evidence>
<evidence type="ECO:0000313" key="9">
    <source>
        <dbReference type="Proteomes" id="UP000321436"/>
    </source>
</evidence>
<feature type="domain" description="RDD" evidence="7">
    <location>
        <begin position="8"/>
        <end position="126"/>
    </location>
</feature>
<keyword evidence="3 6" id="KW-0812">Transmembrane</keyword>
<evidence type="ECO:0000256" key="5">
    <source>
        <dbReference type="ARBA" id="ARBA00023136"/>
    </source>
</evidence>
<comment type="caution">
    <text evidence="8">The sequence shown here is derived from an EMBL/GenBank/DDBJ whole genome shotgun (WGS) entry which is preliminary data.</text>
</comment>
<feature type="transmembrane region" description="Helical" evidence="6">
    <location>
        <begin position="18"/>
        <end position="36"/>
    </location>
</feature>